<dbReference type="GO" id="GO:0031505">
    <property type="term" value="P:fungal-type cell wall organization"/>
    <property type="evidence" value="ECO:0007669"/>
    <property type="project" value="TreeGrafter"/>
</dbReference>
<gene>
    <name evidence="11" type="ORF">CANARDRAFT_26247</name>
</gene>
<feature type="signal peptide" evidence="10">
    <location>
        <begin position="1"/>
        <end position="22"/>
    </location>
</feature>
<evidence type="ECO:0000256" key="10">
    <source>
        <dbReference type="SAM" id="SignalP"/>
    </source>
</evidence>
<keyword evidence="5" id="KW-0964">Secreted</keyword>
<dbReference type="InterPro" id="IPR051648">
    <property type="entry name" value="CWI-Assembly_Regulator"/>
</dbReference>
<name>A0A1E4T8M3_9ASCO</name>
<keyword evidence="6 10" id="KW-0732">Signal</keyword>
<dbReference type="GO" id="GO:0005886">
    <property type="term" value="C:plasma membrane"/>
    <property type="evidence" value="ECO:0007669"/>
    <property type="project" value="UniProtKB-SubCell"/>
</dbReference>
<keyword evidence="4" id="KW-0134">Cell wall</keyword>
<protein>
    <recommendedName>
        <fullName evidence="13">Receptor L-domain domain-containing protein</fullName>
    </recommendedName>
</protein>
<keyword evidence="9" id="KW-0472">Membrane</keyword>
<evidence type="ECO:0000256" key="4">
    <source>
        <dbReference type="ARBA" id="ARBA00022512"/>
    </source>
</evidence>
<dbReference type="SUPFAM" id="SSF52058">
    <property type="entry name" value="L domain-like"/>
    <property type="match status" value="2"/>
</dbReference>
<feature type="transmembrane region" description="Helical" evidence="9">
    <location>
        <begin position="418"/>
        <end position="437"/>
    </location>
</feature>
<dbReference type="PANTHER" id="PTHR31018">
    <property type="entry name" value="SPORULATION-SPECIFIC PROTEIN-RELATED"/>
    <property type="match status" value="1"/>
</dbReference>
<comment type="subcellular location">
    <subcellularLocation>
        <location evidence="2">Cell membrane</location>
        <topology evidence="2">Lipid-anchor</topology>
        <topology evidence="2">GPI-anchor</topology>
    </subcellularLocation>
    <subcellularLocation>
        <location evidence="1">Secreted</location>
        <location evidence="1">Cell wall</location>
    </subcellularLocation>
</comment>
<evidence type="ECO:0000313" key="11">
    <source>
        <dbReference type="EMBL" id="ODV88089.1"/>
    </source>
</evidence>
<reference evidence="12" key="1">
    <citation type="submission" date="2016-04" db="EMBL/GenBank/DDBJ databases">
        <title>Comparative genomics of biotechnologically important yeasts.</title>
        <authorList>
            <consortium name="DOE Joint Genome Institute"/>
            <person name="Riley R."/>
            <person name="Haridas S."/>
            <person name="Wolfe K.H."/>
            <person name="Lopes M.R."/>
            <person name="Hittinger C.T."/>
            <person name="Goker M."/>
            <person name="Salamov A."/>
            <person name="Wisecaver J."/>
            <person name="Long T.M."/>
            <person name="Aerts A.L."/>
            <person name="Barry K."/>
            <person name="Choi C."/>
            <person name="Clum A."/>
            <person name="Coughlan A.Y."/>
            <person name="Deshpande S."/>
            <person name="Douglass A.P."/>
            <person name="Hanson S.J."/>
            <person name="Klenk H.-P."/>
            <person name="Labutti K."/>
            <person name="Lapidus A."/>
            <person name="Lindquist E."/>
            <person name="Lipzen A."/>
            <person name="Meier-Kolthoff J.P."/>
            <person name="Ohm R.A."/>
            <person name="Otillar R.P."/>
            <person name="Pangilinan J."/>
            <person name="Peng Y."/>
            <person name="Rokas A."/>
            <person name="Rosa C.A."/>
            <person name="Scheuner C."/>
            <person name="Sibirny A.A."/>
            <person name="Slot J.C."/>
            <person name="Stielow J.B."/>
            <person name="Sun H."/>
            <person name="Kurtzman C.P."/>
            <person name="Blackwell M."/>
            <person name="Grigoriev I.V."/>
            <person name="Jeffries T.W."/>
        </authorList>
    </citation>
    <scope>NUCLEOTIDE SEQUENCE [LARGE SCALE GENOMIC DNA]</scope>
    <source>
        <strain evidence="12">NRRL YB-2248</strain>
    </source>
</reference>
<keyword evidence="12" id="KW-1185">Reference proteome</keyword>
<dbReference type="PANTHER" id="PTHR31018:SF3">
    <property type="entry name" value="RECEPTOR PROTEIN-TYROSINE KINASE"/>
    <property type="match status" value="1"/>
</dbReference>
<proteinExistence type="inferred from homology"/>
<accession>A0A1E4T8M3</accession>
<evidence type="ECO:0000256" key="6">
    <source>
        <dbReference type="ARBA" id="ARBA00022729"/>
    </source>
</evidence>
<evidence type="ECO:0000256" key="1">
    <source>
        <dbReference type="ARBA" id="ARBA00004191"/>
    </source>
</evidence>
<evidence type="ECO:0000256" key="2">
    <source>
        <dbReference type="ARBA" id="ARBA00004609"/>
    </source>
</evidence>
<evidence type="ECO:0000256" key="8">
    <source>
        <dbReference type="SAM" id="MobiDB-lite"/>
    </source>
</evidence>
<organism evidence="11 12">
    <name type="scientific">[Candida] arabinofermentans NRRL YB-2248</name>
    <dbReference type="NCBI Taxonomy" id="983967"/>
    <lineage>
        <taxon>Eukaryota</taxon>
        <taxon>Fungi</taxon>
        <taxon>Dikarya</taxon>
        <taxon>Ascomycota</taxon>
        <taxon>Saccharomycotina</taxon>
        <taxon>Pichiomycetes</taxon>
        <taxon>Pichiales</taxon>
        <taxon>Pichiaceae</taxon>
        <taxon>Ogataea</taxon>
        <taxon>Ogataea/Candida clade</taxon>
    </lineage>
</organism>
<comment type="similarity">
    <text evidence="3">Belongs to the SPS2 family.</text>
</comment>
<dbReference type="AlphaFoldDB" id="A0A1E4T8M3"/>
<dbReference type="Gene3D" id="3.80.20.20">
    <property type="entry name" value="Receptor L-domain"/>
    <property type="match status" value="1"/>
</dbReference>
<evidence type="ECO:0000256" key="3">
    <source>
        <dbReference type="ARBA" id="ARBA00005798"/>
    </source>
</evidence>
<dbReference type="InterPro" id="IPR036941">
    <property type="entry name" value="Rcpt_L-dom_sf"/>
</dbReference>
<dbReference type="GO" id="GO:0009277">
    <property type="term" value="C:fungal-type cell wall"/>
    <property type="evidence" value="ECO:0007669"/>
    <property type="project" value="TreeGrafter"/>
</dbReference>
<dbReference type="Proteomes" id="UP000094801">
    <property type="component" value="Unassembled WGS sequence"/>
</dbReference>
<dbReference type="GO" id="GO:0009986">
    <property type="term" value="C:cell surface"/>
    <property type="evidence" value="ECO:0007669"/>
    <property type="project" value="TreeGrafter"/>
</dbReference>
<evidence type="ECO:0000256" key="9">
    <source>
        <dbReference type="SAM" id="Phobius"/>
    </source>
</evidence>
<feature type="region of interest" description="Disordered" evidence="8">
    <location>
        <begin position="28"/>
        <end position="47"/>
    </location>
</feature>
<evidence type="ECO:0000256" key="5">
    <source>
        <dbReference type="ARBA" id="ARBA00022525"/>
    </source>
</evidence>
<dbReference type="OrthoDB" id="536881at2759"/>
<evidence type="ECO:0000313" key="12">
    <source>
        <dbReference type="Proteomes" id="UP000094801"/>
    </source>
</evidence>
<keyword evidence="9" id="KW-1133">Transmembrane helix</keyword>
<feature type="compositionally biased region" description="Acidic residues" evidence="8">
    <location>
        <begin position="31"/>
        <end position="42"/>
    </location>
</feature>
<sequence>MRFQFILCTALVGLLISKRANAASVNGYSVEDNDNTTEDEEQTPTSNIQPKCFKQSYQINAAGDLRELSDCSIISGDILISGYDDTVLDFGSISHIKGSLRVHNASSLLRIQGVELNAIDGTFGLNSLTSLTSISLPKLESIDTLEWKVLPILSLVNLDKGIKHINSVIMSDTSLTGFGGFNVESLKILNINNNRFLERIESSVKEVTESFLISANARTLQVSLPNLSWVKSITIKDTSNLNLNNLQIVENNAQFINNKFSQLKLPKLKSAGSTLSIINNQNLNKLDFPALVEIGGGLMVIDNDQVSDIDFFPALKSVGGAIEFQGNINDSQMEQLRIVKGSAIMKSSSSNFDCNKWINYEVSGVVRGGKIECGSGNSTVTEVLLVDEAGDITRGAPGVNSRINDDYSTDIRSGSATLVLSMVTVIAGLIISGTLMVI</sequence>
<dbReference type="EMBL" id="KV453847">
    <property type="protein sequence ID" value="ODV88089.1"/>
    <property type="molecule type" value="Genomic_DNA"/>
</dbReference>
<evidence type="ECO:0008006" key="13">
    <source>
        <dbReference type="Google" id="ProtNLM"/>
    </source>
</evidence>
<evidence type="ECO:0000256" key="7">
    <source>
        <dbReference type="ARBA" id="ARBA00023180"/>
    </source>
</evidence>
<keyword evidence="9" id="KW-0812">Transmembrane</keyword>
<keyword evidence="7" id="KW-0325">Glycoprotein</keyword>
<feature type="chain" id="PRO_5009163121" description="Receptor L-domain domain-containing protein" evidence="10">
    <location>
        <begin position="23"/>
        <end position="438"/>
    </location>
</feature>
<dbReference type="STRING" id="983967.A0A1E4T8M3"/>